<evidence type="ECO:0000256" key="5">
    <source>
        <dbReference type="ARBA" id="ARBA00023002"/>
    </source>
</evidence>
<feature type="domain" description="Reductase C-terminal" evidence="7">
    <location>
        <begin position="272"/>
        <end position="330"/>
    </location>
</feature>
<dbReference type="AlphaFoldDB" id="A0A9W9YFX3"/>
<dbReference type="PANTHER" id="PTHR43557:SF2">
    <property type="entry name" value="RIESKE DOMAIN-CONTAINING PROTEIN-RELATED"/>
    <property type="match status" value="1"/>
</dbReference>
<accession>A0A9W9YFX3</accession>
<keyword evidence="5" id="KW-0560">Oxidoreductase</keyword>
<dbReference type="SUPFAM" id="SSF51905">
    <property type="entry name" value="FAD/NAD(P)-binding domain"/>
    <property type="match status" value="1"/>
</dbReference>
<comment type="cofactor">
    <cofactor evidence="1">
        <name>FAD</name>
        <dbReference type="ChEBI" id="CHEBI:57692"/>
    </cofactor>
</comment>
<organism evidence="8 9">
    <name type="scientific">Desmophyllum pertusum</name>
    <dbReference type="NCBI Taxonomy" id="174260"/>
    <lineage>
        <taxon>Eukaryota</taxon>
        <taxon>Metazoa</taxon>
        <taxon>Cnidaria</taxon>
        <taxon>Anthozoa</taxon>
        <taxon>Hexacorallia</taxon>
        <taxon>Scleractinia</taxon>
        <taxon>Caryophylliina</taxon>
        <taxon>Caryophylliidae</taxon>
        <taxon>Desmophyllum</taxon>
    </lineage>
</organism>
<dbReference type="OrthoDB" id="432169at2759"/>
<keyword evidence="4" id="KW-0274">FAD</keyword>
<keyword evidence="3" id="KW-0285">Flavoprotein</keyword>
<dbReference type="PRINTS" id="PR00368">
    <property type="entry name" value="FADPNR"/>
</dbReference>
<evidence type="ECO:0000313" key="9">
    <source>
        <dbReference type="Proteomes" id="UP001163046"/>
    </source>
</evidence>
<evidence type="ECO:0000313" key="8">
    <source>
        <dbReference type="EMBL" id="KAJ7333801.1"/>
    </source>
</evidence>
<evidence type="ECO:0000256" key="4">
    <source>
        <dbReference type="ARBA" id="ARBA00022827"/>
    </source>
</evidence>
<dbReference type="GO" id="GO:0016651">
    <property type="term" value="F:oxidoreductase activity, acting on NAD(P)H"/>
    <property type="evidence" value="ECO:0007669"/>
    <property type="project" value="TreeGrafter"/>
</dbReference>
<proteinExistence type="inferred from homology"/>
<evidence type="ECO:0000256" key="3">
    <source>
        <dbReference type="ARBA" id="ARBA00022630"/>
    </source>
</evidence>
<dbReference type="InterPro" id="IPR023753">
    <property type="entry name" value="FAD/NAD-binding_dom"/>
</dbReference>
<dbReference type="Pfam" id="PF07992">
    <property type="entry name" value="Pyr_redox_2"/>
    <property type="match status" value="1"/>
</dbReference>
<dbReference type="Gene3D" id="3.30.390.30">
    <property type="match status" value="1"/>
</dbReference>
<dbReference type="Gene3D" id="3.50.50.60">
    <property type="entry name" value="FAD/NAD(P)-binding domain"/>
    <property type="match status" value="2"/>
</dbReference>
<dbReference type="InterPro" id="IPR028202">
    <property type="entry name" value="Reductase_C"/>
</dbReference>
<evidence type="ECO:0000259" key="6">
    <source>
        <dbReference type="Pfam" id="PF07992"/>
    </source>
</evidence>
<dbReference type="SUPFAM" id="SSF55424">
    <property type="entry name" value="FAD/NAD-linked reductases, dimerisation (C-terminal) domain"/>
    <property type="match status" value="1"/>
</dbReference>
<evidence type="ECO:0000259" key="7">
    <source>
        <dbReference type="Pfam" id="PF14759"/>
    </source>
</evidence>
<dbReference type="InterPro" id="IPR016156">
    <property type="entry name" value="FAD/NAD-linked_Rdtase_dimer_sf"/>
</dbReference>
<dbReference type="Pfam" id="PF14759">
    <property type="entry name" value="Reductase_C"/>
    <property type="match status" value="1"/>
</dbReference>
<name>A0A9W9YFX3_9CNID</name>
<dbReference type="EMBL" id="MU827785">
    <property type="protein sequence ID" value="KAJ7333801.1"/>
    <property type="molecule type" value="Genomic_DNA"/>
</dbReference>
<dbReference type="InterPro" id="IPR050446">
    <property type="entry name" value="FAD-oxidoreductase/Apoptosis"/>
</dbReference>
<gene>
    <name evidence="8" type="primary">AIFM3_1</name>
    <name evidence="8" type="ORF">OS493_015893</name>
</gene>
<reference evidence="8" key="1">
    <citation type="submission" date="2023-01" db="EMBL/GenBank/DDBJ databases">
        <title>Genome assembly of the deep-sea coral Lophelia pertusa.</title>
        <authorList>
            <person name="Herrera S."/>
            <person name="Cordes E."/>
        </authorList>
    </citation>
    <scope>NUCLEOTIDE SEQUENCE</scope>
    <source>
        <strain evidence="8">USNM1676648</strain>
        <tissue evidence="8">Polyp</tissue>
    </source>
</reference>
<sequence length="349" mass="37754">MVTKEAHLPYDRPLLSKKLNANADSIKLRSLEYLKDHDIEFISGAEATLLDSSKKTVTLSNGTVLNYDNVLIATGGKPRTLNLPGSDLENIFLLRSPDDANKIASSVPEKKVWSLHQTLLAKAASVTCVGRSSTPFANVLGEKIGSMLKKVHESKGVKFITDAGVNGFKGENGKLTAVCFDNGTEIPAEICIQGVGVIPSTDFLKTSGVPLSARGDVVVDKYMKACDGVFAAGDIAHFPLKMWNWDKISHKHGLTAARNMLGRNEEINTIPFFWTSQYGKSIRYCGHAHAFDDVIIDGDVDEQKFTAYFVKGDKVLAVGSMGPGNAVAKAANDMFEGKMRSASEIRASL</sequence>
<dbReference type="GO" id="GO:0005737">
    <property type="term" value="C:cytoplasm"/>
    <property type="evidence" value="ECO:0007669"/>
    <property type="project" value="TreeGrafter"/>
</dbReference>
<protein>
    <submittedName>
        <fullName evidence="8">Apoptosis-inducing factor 3</fullName>
    </submittedName>
</protein>
<comment type="caution">
    <text evidence="8">The sequence shown here is derived from an EMBL/GenBank/DDBJ whole genome shotgun (WGS) entry which is preliminary data.</text>
</comment>
<dbReference type="InterPro" id="IPR036188">
    <property type="entry name" value="FAD/NAD-bd_sf"/>
</dbReference>
<keyword evidence="9" id="KW-1185">Reference proteome</keyword>
<evidence type="ECO:0000256" key="2">
    <source>
        <dbReference type="ARBA" id="ARBA00006442"/>
    </source>
</evidence>
<feature type="domain" description="FAD/NAD(P)-binding" evidence="6">
    <location>
        <begin position="1"/>
        <end position="239"/>
    </location>
</feature>
<evidence type="ECO:0000256" key="1">
    <source>
        <dbReference type="ARBA" id="ARBA00001974"/>
    </source>
</evidence>
<comment type="similarity">
    <text evidence="2">Belongs to the FAD-dependent oxidoreductase family.</text>
</comment>
<dbReference type="PANTHER" id="PTHR43557">
    <property type="entry name" value="APOPTOSIS-INDUCING FACTOR 1"/>
    <property type="match status" value="1"/>
</dbReference>
<dbReference type="Proteomes" id="UP001163046">
    <property type="component" value="Unassembled WGS sequence"/>
</dbReference>